<dbReference type="Proteomes" id="UP000199021">
    <property type="component" value="Unassembled WGS sequence"/>
</dbReference>
<reference evidence="4" key="1">
    <citation type="submission" date="2016-10" db="EMBL/GenBank/DDBJ databases">
        <authorList>
            <person name="Varghese N."/>
            <person name="Submissions S."/>
        </authorList>
    </citation>
    <scope>NUCLEOTIDE SEQUENCE [LARGE SCALE GENOMIC DNA]</scope>
    <source>
        <strain evidence="4">DSM 24740</strain>
    </source>
</reference>
<feature type="domain" description="DUF6242" evidence="2">
    <location>
        <begin position="150"/>
        <end position="259"/>
    </location>
</feature>
<accession>A0A1H9M521</accession>
<dbReference type="STRING" id="478744.SAMN05444359_12711"/>
<dbReference type="RefSeq" id="WP_090172005.1">
    <property type="nucleotide sequence ID" value="NZ_FOFB01000027.1"/>
</dbReference>
<sequence length="290" mass="32323">MYLFPLLFTLLFSTAPVPAASAPPPILYVSTDNGQHWNNFAEGLPEKLQVRNVMDHQGDLFLASNTKGIYVLTADGCTWENRSKGLPLGSKDFFPTALSAHGKIILLGTYQHGVYISKDGGAYWRRAMFNINSTVSDFIFNDDLLLAASHSGLWQSYDNGDSWKRHSTDLTPINALSLHNDRLFVARQNGIGILTDKGISWSDVQPEWAFAQLLTGGDYLYVISAKDEMYRTKDGSHWEPRLTWFPNGLPNDNLPEALWSGYKAQIPGDTPAGRIHPTSRGWLVWPGYGC</sequence>
<dbReference type="SUPFAM" id="SSF110296">
    <property type="entry name" value="Oligoxyloglucan reducing end-specific cellobiohydrolase"/>
    <property type="match status" value="1"/>
</dbReference>
<evidence type="ECO:0000313" key="4">
    <source>
        <dbReference type="Proteomes" id="UP000199021"/>
    </source>
</evidence>
<dbReference type="Pfam" id="PF25852">
    <property type="entry name" value="DUF6242_C"/>
    <property type="match status" value="1"/>
</dbReference>
<evidence type="ECO:0000313" key="3">
    <source>
        <dbReference type="EMBL" id="SER18619.1"/>
    </source>
</evidence>
<feature type="signal peptide" evidence="1">
    <location>
        <begin position="1"/>
        <end position="19"/>
    </location>
</feature>
<keyword evidence="1" id="KW-0732">Signal</keyword>
<dbReference type="InParanoid" id="A0A1H9M521"/>
<proteinExistence type="predicted"/>
<organism evidence="3 4">
    <name type="scientific">Neolewinella agarilytica</name>
    <dbReference type="NCBI Taxonomy" id="478744"/>
    <lineage>
        <taxon>Bacteria</taxon>
        <taxon>Pseudomonadati</taxon>
        <taxon>Bacteroidota</taxon>
        <taxon>Saprospiria</taxon>
        <taxon>Saprospirales</taxon>
        <taxon>Lewinellaceae</taxon>
        <taxon>Neolewinella</taxon>
    </lineage>
</organism>
<dbReference type="AlphaFoldDB" id="A0A1H9M521"/>
<gene>
    <name evidence="3" type="ORF">SAMN05444359_12711</name>
</gene>
<keyword evidence="4" id="KW-1185">Reference proteome</keyword>
<dbReference type="InterPro" id="IPR058667">
    <property type="entry name" value="DUF6242_C"/>
</dbReference>
<evidence type="ECO:0000259" key="2">
    <source>
        <dbReference type="Pfam" id="PF25852"/>
    </source>
</evidence>
<name>A0A1H9M521_9BACT</name>
<feature type="chain" id="PRO_5011709389" description="DUF6242 domain-containing protein" evidence="1">
    <location>
        <begin position="20"/>
        <end position="290"/>
    </location>
</feature>
<dbReference type="InterPro" id="IPR015943">
    <property type="entry name" value="WD40/YVTN_repeat-like_dom_sf"/>
</dbReference>
<dbReference type="OrthoDB" id="9757809at2"/>
<dbReference type="EMBL" id="FOFB01000027">
    <property type="protein sequence ID" value="SER18619.1"/>
    <property type="molecule type" value="Genomic_DNA"/>
</dbReference>
<evidence type="ECO:0000256" key="1">
    <source>
        <dbReference type="SAM" id="SignalP"/>
    </source>
</evidence>
<protein>
    <recommendedName>
        <fullName evidence="2">DUF6242 domain-containing protein</fullName>
    </recommendedName>
</protein>
<dbReference type="Gene3D" id="2.130.10.10">
    <property type="entry name" value="YVTN repeat-like/Quinoprotein amine dehydrogenase"/>
    <property type="match status" value="2"/>
</dbReference>